<evidence type="ECO:0000256" key="1">
    <source>
        <dbReference type="SAM" id="MobiDB-lite"/>
    </source>
</evidence>
<dbReference type="ExpressionAtlas" id="A0A2K3CQT5">
    <property type="expression patterns" value="baseline"/>
</dbReference>
<dbReference type="KEGG" id="cre:CHLRE_17g728450v5"/>
<protein>
    <submittedName>
        <fullName evidence="4">Uncharacterized protein</fullName>
    </submittedName>
</protein>
<feature type="transmembrane region" description="Helical" evidence="2">
    <location>
        <begin position="3333"/>
        <end position="3352"/>
    </location>
</feature>
<evidence type="ECO:0000313" key="5">
    <source>
        <dbReference type="Proteomes" id="UP000006906"/>
    </source>
</evidence>
<dbReference type="EMBL" id="CM008978">
    <property type="protein sequence ID" value="PNW70642.1"/>
    <property type="molecule type" value="Genomic_DNA"/>
</dbReference>
<feature type="region of interest" description="Disordered" evidence="1">
    <location>
        <begin position="2021"/>
        <end position="2045"/>
    </location>
</feature>
<accession>A0A2K3CQT5</accession>
<feature type="transmembrane region" description="Helical" evidence="2">
    <location>
        <begin position="3922"/>
        <end position="3944"/>
    </location>
</feature>
<evidence type="ECO:0000256" key="2">
    <source>
        <dbReference type="SAM" id="Phobius"/>
    </source>
</evidence>
<dbReference type="InterPro" id="IPR006626">
    <property type="entry name" value="PbH1"/>
</dbReference>
<reference evidence="4 5" key="1">
    <citation type="journal article" date="2007" name="Science">
        <title>The Chlamydomonas genome reveals the evolution of key animal and plant functions.</title>
        <authorList>
            <person name="Merchant S.S."/>
            <person name="Prochnik S.E."/>
            <person name="Vallon O."/>
            <person name="Harris E.H."/>
            <person name="Karpowicz S.J."/>
            <person name="Witman G.B."/>
            <person name="Terry A."/>
            <person name="Salamov A."/>
            <person name="Fritz-Laylin L.K."/>
            <person name="Marechal-Drouard L."/>
            <person name="Marshall W.F."/>
            <person name="Qu L.H."/>
            <person name="Nelson D.R."/>
            <person name="Sanderfoot A.A."/>
            <person name="Spalding M.H."/>
            <person name="Kapitonov V.V."/>
            <person name="Ren Q."/>
            <person name="Ferris P."/>
            <person name="Lindquist E."/>
            <person name="Shapiro H."/>
            <person name="Lucas S.M."/>
            <person name="Grimwood J."/>
            <person name="Schmutz J."/>
            <person name="Cardol P."/>
            <person name="Cerutti H."/>
            <person name="Chanfreau G."/>
            <person name="Chen C.L."/>
            <person name="Cognat V."/>
            <person name="Croft M.T."/>
            <person name="Dent R."/>
            <person name="Dutcher S."/>
            <person name="Fernandez E."/>
            <person name="Fukuzawa H."/>
            <person name="Gonzalez-Ballester D."/>
            <person name="Gonzalez-Halphen D."/>
            <person name="Hallmann A."/>
            <person name="Hanikenne M."/>
            <person name="Hippler M."/>
            <person name="Inwood W."/>
            <person name="Jabbari K."/>
            <person name="Kalanon M."/>
            <person name="Kuras R."/>
            <person name="Lefebvre P.A."/>
            <person name="Lemaire S.D."/>
            <person name="Lobanov A.V."/>
            <person name="Lohr M."/>
            <person name="Manuell A."/>
            <person name="Meier I."/>
            <person name="Mets L."/>
            <person name="Mittag M."/>
            <person name="Mittelmeier T."/>
            <person name="Moroney J.V."/>
            <person name="Moseley J."/>
            <person name="Napoli C."/>
            <person name="Nedelcu A.M."/>
            <person name="Niyogi K."/>
            <person name="Novoselov S.V."/>
            <person name="Paulsen I.T."/>
            <person name="Pazour G."/>
            <person name="Purton S."/>
            <person name="Ral J.P."/>
            <person name="Riano-Pachon D.M."/>
            <person name="Riekhof W."/>
            <person name="Rymarquis L."/>
            <person name="Schroda M."/>
            <person name="Stern D."/>
            <person name="Umen J."/>
            <person name="Willows R."/>
            <person name="Wilson N."/>
            <person name="Zimmer S.L."/>
            <person name="Allmer J."/>
            <person name="Balk J."/>
            <person name="Bisova K."/>
            <person name="Chen C.J."/>
            <person name="Elias M."/>
            <person name="Gendler K."/>
            <person name="Hauser C."/>
            <person name="Lamb M.R."/>
            <person name="Ledford H."/>
            <person name="Long J.C."/>
            <person name="Minagawa J."/>
            <person name="Page M.D."/>
            <person name="Pan J."/>
            <person name="Pootakham W."/>
            <person name="Roje S."/>
            <person name="Rose A."/>
            <person name="Stahlberg E."/>
            <person name="Terauchi A.M."/>
            <person name="Yang P."/>
            <person name="Ball S."/>
            <person name="Bowler C."/>
            <person name="Dieckmann C.L."/>
            <person name="Gladyshev V.N."/>
            <person name="Green P."/>
            <person name="Jorgensen R."/>
            <person name="Mayfield S."/>
            <person name="Mueller-Roeber B."/>
            <person name="Rajamani S."/>
            <person name="Sayre R.T."/>
            <person name="Brokstein P."/>
            <person name="Dubchak I."/>
            <person name="Goodstein D."/>
            <person name="Hornick L."/>
            <person name="Huang Y.W."/>
            <person name="Jhaveri J."/>
            <person name="Luo Y."/>
            <person name="Martinez D."/>
            <person name="Ngau W.C."/>
            <person name="Otillar B."/>
            <person name="Poliakov A."/>
            <person name="Porter A."/>
            <person name="Szajkowski L."/>
            <person name="Werner G."/>
            <person name="Zhou K."/>
            <person name="Grigoriev I.V."/>
            <person name="Rokhsar D.S."/>
            <person name="Grossman A.R."/>
        </authorList>
    </citation>
    <scope>NUCLEOTIDE SEQUENCE [LARGE SCALE GENOMIC DNA]</scope>
    <source>
        <strain evidence="5">CC-503</strain>
    </source>
</reference>
<dbReference type="Proteomes" id="UP000006906">
    <property type="component" value="Chromosome 17"/>
</dbReference>
<proteinExistence type="predicted"/>
<dbReference type="InterPro" id="IPR051246">
    <property type="entry name" value="WDR48"/>
</dbReference>
<dbReference type="PaxDb" id="3055-EDP00532"/>
<organism evidence="4 5">
    <name type="scientific">Chlamydomonas reinhardtii</name>
    <name type="common">Chlamydomonas smithii</name>
    <dbReference type="NCBI Taxonomy" id="3055"/>
    <lineage>
        <taxon>Eukaryota</taxon>
        <taxon>Viridiplantae</taxon>
        <taxon>Chlorophyta</taxon>
        <taxon>core chlorophytes</taxon>
        <taxon>Chlorophyceae</taxon>
        <taxon>CS clade</taxon>
        <taxon>Chlamydomonadales</taxon>
        <taxon>Chlamydomonadaceae</taxon>
        <taxon>Chlamydomonas</taxon>
    </lineage>
</organism>
<feature type="transmembrane region" description="Helical" evidence="2">
    <location>
        <begin position="3782"/>
        <end position="3805"/>
    </location>
</feature>
<dbReference type="Gramene" id="PNW70642">
    <property type="protein sequence ID" value="PNW70642"/>
    <property type="gene ID" value="CHLRE_17g728450v5"/>
</dbReference>
<keyword evidence="3" id="KW-0732">Signal</keyword>
<name>A0A2K3CQT5_CHLRE</name>
<feature type="region of interest" description="Disordered" evidence="1">
    <location>
        <begin position="3568"/>
        <end position="3603"/>
    </location>
</feature>
<keyword evidence="2" id="KW-0472">Membrane</keyword>
<dbReference type="GO" id="GO:0000724">
    <property type="term" value="P:double-strand break repair via homologous recombination"/>
    <property type="evidence" value="ECO:0000318"/>
    <property type="project" value="GO_Central"/>
</dbReference>
<dbReference type="GO" id="GO:0043130">
    <property type="term" value="F:ubiquitin binding"/>
    <property type="evidence" value="ECO:0000318"/>
    <property type="project" value="GO_Central"/>
</dbReference>
<feature type="transmembrane region" description="Helical" evidence="2">
    <location>
        <begin position="3293"/>
        <end position="3312"/>
    </location>
</feature>
<dbReference type="OrthoDB" id="547398at2759"/>
<feature type="transmembrane region" description="Helical" evidence="2">
    <location>
        <begin position="3718"/>
        <end position="3744"/>
    </location>
</feature>
<dbReference type="GeneID" id="5722826"/>
<keyword evidence="2" id="KW-0812">Transmembrane</keyword>
<feature type="chain" id="PRO_5014477080" evidence="3">
    <location>
        <begin position="33"/>
        <end position="4006"/>
    </location>
</feature>
<dbReference type="SUPFAM" id="SSF51126">
    <property type="entry name" value="Pectin lyase-like"/>
    <property type="match status" value="2"/>
</dbReference>
<keyword evidence="5" id="KW-1185">Reference proteome</keyword>
<evidence type="ECO:0000256" key="3">
    <source>
        <dbReference type="SAM" id="SignalP"/>
    </source>
</evidence>
<dbReference type="InterPro" id="IPR011050">
    <property type="entry name" value="Pectin_lyase_fold/virulence"/>
</dbReference>
<sequence>MFMKTATLFPKGFLLLLLAVLLASAGLTVAAAVDVGPGGSGVSSSGGGGPVPALLPSPDLECQLELTGDCTQATCLGSSPSWSVQSASLRCSSFFSTGTTVAVTAGRRFSSAISNTGANSSSSSSTAVDGSEQQWNATLAFSERSSGADDWGLTFSGLRHLRLVDSVIRGVPLSSVGPLLQCQDCTAVSVANLTVQSVYGSVNAADPTAEPPRTGLWGVLHATAVQQAHLSGFRCVDVTGATGWSCLRLQLAASSSSSSGSGSSSGSSSGSGSSWAGAEVWLEDSVLANSSVVWRSSEPSYGAVGLTAHTGAPAVRLSLLNSRVDNHTSRGPDCQAAGIAVVAPLSLDRLVLNRSSVSDNLATSCRAGAVLVQGPGVQGPAVQGILLDGGSSCSRNVAERGEAGSCLRVADSPVLSLRLTGGSRVDNNNATVSGDGGAMRFTHLDELVAAGGSSISGNVAGGGAGGAIHSQGLGDSWNLTSIAVLGGSRINGNNASGGGGALWTGSRVGAVVVGGGSSVDGNAAGGEDGGALRLDHVGSLEVTDGSSVSGNTAAAGRGGAVFAEGVWEWRVERLAVTNGSRVDGNWAAQAGGAFWTNIPIASLTVAGNSSSVSNNTANAGDGGAVRCRHFDSLEVARSSSVCLNRALGGGRGGALFAQGMGAERNTTLIAVTHGSHLDGNQADQAGGAVFAAESRVLGLAVAGGSSIDANAASGFDGGGALKLQHLGRMEVTDGSSVSGNTAATGQGGAVSAEGVWEWRVERLLVANGSRVDGNWAAQAGGAFSTNIPLTEFQVLNQSSVSNNTGSEGGAVRCRHVAGVAVTSGSSMSLNRATGSSGGAIYAWDNMGGSEDTGAIVISGGSRVDSNSAAQSGGVIALQTVVLQVLVSDSSSLSGNVAQSGDGGAIRVRHVDMFVVEAGSSVSNNTAADGSGRGGALFADGVGDQRNMTLVAVRDRSHLDGNRAKQGGGAVALWVTLEGLVISGDSSMDGNEADGPDGGGALRVRHVGRMEVTDGSSVSGNTAAAGRGGAVFAEGVWEWRVERLAVANGSRVDGNWAAQEGGAFWTNIPLTEFQVLNQSSVSNNTGSEGGAVRCRHVAGVAVTDGSSCSLNRATSGSGGALLAADFIDGMEARDLTVSGSSRVEGNVAAQQGGAFWTQSEFQTVAVSDSSSLSGNAASGDGGAIRVRHADALVVEGGSSVNNNSAYNDVFRTGSGGAFFVESPDALRNITLVAVRGPRSSMNGNRAYSGGGALFTRGRVDALIVSDGGSVDGNFAENDGGGAARLQHLTVFEVTDGSSVSGNMVVGTLWGGDGGAVYAEGVWEWRMERLLVANGSRVDGNWAAQGGGAFFTRIPIGTIQVTLGSSVSANTANSSDGGAVRCRHADSIAITGSSTVTSNTAPKGRGGAVMLEGIDGVKVARVEVVGGSRLDGNAARSGGAIGTDARIAVVSLSGRSSMSGNNATAEQGGCVKARSLDQLTVTGGSRVDNNSALFAEGGAFHMWDEGATDNATTVVVSGNSSISGNFAGRGGGAALWVGTAVSEFSVTDGSCVCDNAAGGADNPYNPGELLRADSGGAIAFRGRVGAISVTHGSCMCRNQILVGNRGGAFNLQQGVDSITVCHGSQLSNNSAAGDSGAFHTRADTPAYALGALTVCNGSGVDFNQARGAYGGVFMGEGRLGNISITSNSSMSSNMASLRGGAMHFSYLPDSFLLRDSCAVNNSAVFEQGAFLYINVNADWMYDPLLERGAPGGPFFLEITRSNVSANSGYKAGALAIYLDANIMTVDDPAERLRLRQAKHLYVNITSSTLNDNRALQGSGGALTIQNAISYDKEQQRVASVSMAISILIDGTQLSNNQAGTVRRKLETFPDVAYVNGIGGAVFVWAQIADWRSGPQYSDRALTWPSDICNGSSSNGSSSYRGSPMPLDDIGEPWPAATEPCRLLVRNSVLRNNTAVSGWGGGIMLASCAARAVNSTFANNTAGIPGGGLALLEYEVPSSGYDPLGPCVDGVPLFGTGVSPKLLNGSSNSSGSSGTSSGSGSGSGSSRHLLQQSALQLPQVAVPRWLVLDNVTMEGNSATEGGGLYLEVNRTAALLKRCLFTSNTASNVGGAVRAAVSSTLPDAVIITGCTFQGNAASISGGGVSMELTASGSVAVTAALSANRFEGNEARLGGGLHLTLASSTSVRLVDNDVSGNSAVALGGGMFLGHSGANPNATQQQIRQAENATAGAAAAAVLYTVPAAARITGGSWTENRAASGGGGAFILSHPELVVSSSGSAWSQNAALSGAGLYVDVTQGGRVSLTDVSLSDNMATYRGGGLYLLGSSQSGDGCGGQLTLDNVTLENNRGGLRGGGIAVATLTSVPVAGGGGNGTASLVLGGGGGANGLAVATAVGSSMGLANATAANATASVCDSPQPLLILSHSIVTGNRALTGGGIWQAPAVIMAIVNSTLSGNEATLSGGAIAALECGLLSVHASSFVGNAAGLSGGALFVDACRVVWLSQSDVLQNRALAGGGVHLTGLRGSAANDSAITGRGRSLLGSSIDAAEAPVALLSRVVLSGNSALDGDTVGAEASALAQLESSASAGGDAADVAAAAAADSALLREVQPYVAHGGGVLINGRVSVGMSKSLLTAQNWAKAGSIMASSQVCNPSSAAATAVLPRAGGLDGSSSSSLQQLKGLMEDSWMQATLALQRAAAGYCALLTISNSRLAGTYNDTAAGLDALPVAEATPPLWLRDSGASALRARCSFSSTMVMADVSASAGRRLTPATAGATSTAAAADSAAESSSIVDLAAAGASGSGGTIASRRSYNIANLETCLQEGPQADGGTARGSVLAVPAASMRIFSIAGATALVRLSNGTVRARGATGKNSPAAQFGPEEVVVALLVSPGETFDIGVQLMDETGQPVIIDVPAYSVSLTIQPNVSVKYGARPALTFHGVASWTEIELVGWPGAYSLRVDASVVSSSGGGSTAAASASLSQVEALELPLELLRCELGTEVEGPALDSDPAYFTTCHRCRQGQVGLWRDDRITTATTGSGIGSGSTLDSGESRANSSSRAAAVGGSSALISASQASVWTYQTVSNMSNLCAPCPEEAICAGAAIAVPKPGYWHSSMHSPAFHACPNSAACGANPDSNATTWEAAPAAVPSLSAVAESALASEMLIDFSFIASDARSAALALCQQWWAANFPPHRIEAVLARNGSLVPSVPPPCSVSDLDAAVAPGTLAQLLTAASAVTSPNSSEGTQAPAQPSVAVASYMQLQCAEGYTGQLCATCVPGYSLNTEYQCNECVSKAQTIVLGLITFLATVILISYTMFSNFQQSTADAIEAHEVSATDLIKVFITHVQYFIIITRLAIDYPPVIHKTQSVLSSLTGAENFVAYSPTCLFDGLNSAGQAAVSIIFGFATPIMAGVLAVSLWVIRYLVFNQRIMGRAGAFRGSSRDFGVGSFADCEFIDDDATHADSGAASEQAVAVEALHAPGGDTPEADGGSPSYFVAVMMGPTALEGGGRDAALVWPEPRPAAVGQVGLAETVAAGGGGGSGAAQGPRAVCEATITEHSPYGGATAGAARAASATGPDAAGGSLGVGNSTRYPQLPPPLPSRPLSPVTTPRACAPLRHHVPAFTNAAAYSGGTAGSTPRNPNAIRGGGPAYPAYPAYPAKASSHAAASIAGPTGHSGKSGTLGWSLSGQVARALSRLRSLRTRTGRSLSYADQALSLPQQMGVGLIVAAFILYPSLCQVSLSMFACYVIDGGNTDNLGSEYLTATWGLGYWTRNMNQQCYSGTHMRVYVPIGIVAICVFCLAPPAAFFAVTYTNRKRLDDLDVTAKYGFLYAEYRPEWCWWSAVMQLQTLSLVAVEVFGRAMSTLHQSLALLAVLIVNSGITMACSPVRHRLVMVCEFISFCVLSLTVTLSLYFLDSPPELSASSANAVGIIIVVVNVLALCGFIAIVFRFSGMKLVEKANDSAGMAKVKAWAASAAAAVGRGVCWRRQPHGGVLVGGLGGRGPGDKLDKL</sequence>
<dbReference type="PANTHER" id="PTHR19862">
    <property type="entry name" value="WD REPEAT-CONTAINING PROTEIN 48"/>
    <property type="match status" value="1"/>
</dbReference>
<feature type="compositionally biased region" description="Pro residues" evidence="1">
    <location>
        <begin position="3589"/>
        <end position="3598"/>
    </location>
</feature>
<keyword evidence="2" id="KW-1133">Transmembrane helix</keyword>
<feature type="transmembrane region" description="Helical" evidence="2">
    <location>
        <begin position="3887"/>
        <end position="3910"/>
    </location>
</feature>
<feature type="signal peptide" evidence="3">
    <location>
        <begin position="1"/>
        <end position="32"/>
    </location>
</feature>
<feature type="transmembrane region" description="Helical" evidence="2">
    <location>
        <begin position="3392"/>
        <end position="3416"/>
    </location>
</feature>
<feature type="compositionally biased region" description="Low complexity" evidence="1">
    <location>
        <begin position="2022"/>
        <end position="2033"/>
    </location>
</feature>
<gene>
    <name evidence="4" type="ORF">CHLRE_17g728450v5</name>
</gene>
<dbReference type="SMART" id="SM00710">
    <property type="entry name" value="PbH1"/>
    <property type="match status" value="23"/>
</dbReference>
<dbReference type="RefSeq" id="XP_042914842.1">
    <property type="nucleotide sequence ID" value="XM_043072383.1"/>
</dbReference>
<dbReference type="PANTHER" id="PTHR19862:SF14">
    <property type="entry name" value="WD REPEAT-CONTAINING PROTEIN 48"/>
    <property type="match status" value="1"/>
</dbReference>
<evidence type="ECO:0000313" key="4">
    <source>
        <dbReference type="EMBL" id="PNW70642.1"/>
    </source>
</evidence>
<dbReference type="InParanoid" id="A0A2K3CQT5"/>